<dbReference type="PIR" id="T12084">
    <property type="entry name" value="T12084"/>
</dbReference>
<dbReference type="EMBL" id="AB007466">
    <property type="protein sequence ID" value="BAA22786.1"/>
    <property type="molecule type" value="mRNA"/>
</dbReference>
<dbReference type="PANTHER" id="PTHR33067">
    <property type="entry name" value="RNA-DIRECTED DNA POLYMERASE-RELATED"/>
    <property type="match status" value="1"/>
</dbReference>
<protein>
    <submittedName>
        <fullName evidence="2">Retrotransposon-like gene</fullName>
    </submittedName>
</protein>
<organism evidence="2">
    <name type="scientific">Vicia faba</name>
    <name type="common">Broad bean</name>
    <name type="synonym">Faba vulgaris</name>
    <dbReference type="NCBI Taxonomy" id="3906"/>
    <lineage>
        <taxon>Eukaryota</taxon>
        <taxon>Viridiplantae</taxon>
        <taxon>Streptophyta</taxon>
        <taxon>Embryophyta</taxon>
        <taxon>Tracheophyta</taxon>
        <taxon>Spermatophyta</taxon>
        <taxon>Magnoliopsida</taxon>
        <taxon>eudicotyledons</taxon>
        <taxon>Gunneridae</taxon>
        <taxon>Pentapetalae</taxon>
        <taxon>rosids</taxon>
        <taxon>fabids</taxon>
        <taxon>Fabales</taxon>
        <taxon>Fabaceae</taxon>
        <taxon>Papilionoideae</taxon>
        <taxon>50 kb inversion clade</taxon>
        <taxon>NPAAA clade</taxon>
        <taxon>Hologalegina</taxon>
        <taxon>IRL clade</taxon>
        <taxon>Fabeae</taxon>
        <taxon>Vicia</taxon>
    </lineage>
</organism>
<accession>O22102</accession>
<dbReference type="SUPFAM" id="SSF50630">
    <property type="entry name" value="Acid proteases"/>
    <property type="match status" value="1"/>
</dbReference>
<feature type="non-terminal residue" evidence="2">
    <location>
        <position position="1"/>
    </location>
</feature>
<evidence type="ECO:0000313" key="2">
    <source>
        <dbReference type="EMBL" id="BAA22786.1"/>
    </source>
</evidence>
<feature type="region of interest" description="Disordered" evidence="1">
    <location>
        <begin position="197"/>
        <end position="219"/>
    </location>
</feature>
<dbReference type="InterPro" id="IPR021109">
    <property type="entry name" value="Peptidase_aspartic_dom_sf"/>
</dbReference>
<reference evidence="2" key="1">
    <citation type="submission" date="1997-09" db="EMBL/GenBank/DDBJ databases">
        <title>Retrotransposon-like cDNAs from guard cell protoplasts in Vicia faba.</title>
        <authorList>
            <person name="Kinoshita T."/>
            <person name="Wada H."/>
            <person name="Masaaki I."/>
            <person name="Shimazaki K."/>
        </authorList>
    </citation>
    <scope>NUCLEOTIDE SEQUENCE</scope>
</reference>
<dbReference type="Gene3D" id="2.40.70.10">
    <property type="entry name" value="Acid Proteases"/>
    <property type="match status" value="1"/>
</dbReference>
<evidence type="ECO:0000256" key="1">
    <source>
        <dbReference type="SAM" id="MobiDB-lite"/>
    </source>
</evidence>
<name>O22102_VICFA</name>
<feature type="compositionally biased region" description="Basic and acidic residues" evidence="1">
    <location>
        <begin position="199"/>
        <end position="219"/>
    </location>
</feature>
<proteinExistence type="evidence at transcript level"/>
<sequence length="298" mass="34309">GSVTIPCTIRDRFFKKALINLGASVSLMPLSIYKKLGIGNVQNTRMTLQFADHSVKRPYGIVEYVLVKIDKFVFLVDFVVLEMPEDEKITLILGRPFLETERSLIDIEEGTMNLKVYDEELKIDVRNTMKYKDDIATSQHIEVIDQVVPNENYLKTQQLPLEKVLRLSIFEESEEVDEKYMEALAMMDAIPSFKGTRPNRWEDLRQPSTEEKKDESKEGAELKHLLENLKYVFLDTDNRCPEIISSNLEALQEDKLVKVLKKHKTAIGWSVDDLKGISPTVCIHKILMEDDHKPVVQP</sequence>
<dbReference type="PANTHER" id="PTHR33067:SF31">
    <property type="entry name" value="RNA-DIRECTED DNA POLYMERASE"/>
    <property type="match status" value="1"/>
</dbReference>
<dbReference type="CDD" id="cd00303">
    <property type="entry name" value="retropepsin_like"/>
    <property type="match status" value="1"/>
</dbReference>
<dbReference type="AlphaFoldDB" id="O22102"/>